<evidence type="ECO:0000313" key="9">
    <source>
        <dbReference type="Proteomes" id="UP000323946"/>
    </source>
</evidence>
<dbReference type="PANTHER" id="PTHR13887:SF14">
    <property type="entry name" value="DISULFIDE BOND FORMATION PROTEIN D"/>
    <property type="match status" value="1"/>
</dbReference>
<evidence type="ECO:0000259" key="7">
    <source>
        <dbReference type="PROSITE" id="PS51352"/>
    </source>
</evidence>
<accession>A0A5M7BQ58</accession>
<sequence>MSKNKNPLTKQPRLSTNVVLTAIVVVVAVVVIGGVLWFNRDGSGGTTEEPAGPPVAAELLRKPDSNMLVESPDSKVTVVEFLDYQCPACWGYYSNMTKQIEKDYEGRINFVARNFPLDKMHPLARPAAQAAEAAALQGKFKEMYHAIYDNYEAWAATPDGKVSDDAAKARGLFEQYAGQIGLDLEKYRADVNSPQVIAKIDADAADGEKAGVSGTPTLFINGRQFKPGQDVQSWDQLNQAFRSKLDAELAK</sequence>
<evidence type="ECO:0000256" key="1">
    <source>
        <dbReference type="ARBA" id="ARBA00005791"/>
    </source>
</evidence>
<dbReference type="InterPro" id="IPR036249">
    <property type="entry name" value="Thioredoxin-like_sf"/>
</dbReference>
<dbReference type="Proteomes" id="UP000323946">
    <property type="component" value="Unassembled WGS sequence"/>
</dbReference>
<dbReference type="PANTHER" id="PTHR13887">
    <property type="entry name" value="GLUTATHIONE S-TRANSFERASE KAPPA"/>
    <property type="match status" value="1"/>
</dbReference>
<dbReference type="SMR" id="A0A5M7BQ58"/>
<name>A0A5M7BQ58_SACHI</name>
<keyword evidence="2" id="KW-0732">Signal</keyword>
<protein>
    <submittedName>
        <fullName evidence="8">Thioredoxin domain-containing protein</fullName>
    </submittedName>
</protein>
<organism evidence="8 9">
    <name type="scientific">Saccharopolyspora hirsuta</name>
    <dbReference type="NCBI Taxonomy" id="1837"/>
    <lineage>
        <taxon>Bacteria</taxon>
        <taxon>Bacillati</taxon>
        <taxon>Actinomycetota</taxon>
        <taxon>Actinomycetes</taxon>
        <taxon>Pseudonocardiales</taxon>
        <taxon>Pseudonocardiaceae</taxon>
        <taxon>Saccharopolyspora</taxon>
    </lineage>
</organism>
<evidence type="ECO:0000256" key="2">
    <source>
        <dbReference type="ARBA" id="ARBA00022729"/>
    </source>
</evidence>
<feature type="transmembrane region" description="Helical" evidence="6">
    <location>
        <begin position="18"/>
        <end position="38"/>
    </location>
</feature>
<keyword evidence="5" id="KW-0676">Redox-active center</keyword>
<dbReference type="GO" id="GO:0016491">
    <property type="term" value="F:oxidoreductase activity"/>
    <property type="evidence" value="ECO:0007669"/>
    <property type="project" value="UniProtKB-KW"/>
</dbReference>
<proteinExistence type="inferred from homology"/>
<dbReference type="Gene3D" id="3.40.30.10">
    <property type="entry name" value="Glutaredoxin"/>
    <property type="match status" value="1"/>
</dbReference>
<dbReference type="Pfam" id="PF13462">
    <property type="entry name" value="Thioredoxin_4"/>
    <property type="match status" value="1"/>
</dbReference>
<dbReference type="OrthoDB" id="117402at2"/>
<dbReference type="InterPro" id="IPR013766">
    <property type="entry name" value="Thioredoxin_domain"/>
</dbReference>
<dbReference type="RefSeq" id="WP_150068458.1">
    <property type="nucleotide sequence ID" value="NZ_JBEPDJ010000001.1"/>
</dbReference>
<dbReference type="AlphaFoldDB" id="A0A5M7BQ58"/>
<reference evidence="8 9" key="1">
    <citation type="submission" date="2019-09" db="EMBL/GenBank/DDBJ databases">
        <title>Draft genome sequence of the thermophilic Saccharopolyspora hirsuta VKM Ac-666T.</title>
        <authorList>
            <person name="Lobastova T.G."/>
            <person name="Fokina V."/>
            <person name="Bragin E.Y."/>
            <person name="Shtratnikova V.Y."/>
            <person name="Starodumova I.P."/>
            <person name="Tarlachkov S.V."/>
            <person name="Donova M.V."/>
        </authorList>
    </citation>
    <scope>NUCLEOTIDE SEQUENCE [LARGE SCALE GENOMIC DNA]</scope>
    <source>
        <strain evidence="8 9">VKM Ac-666</strain>
    </source>
</reference>
<feature type="domain" description="Thioredoxin" evidence="7">
    <location>
        <begin position="49"/>
        <end position="250"/>
    </location>
</feature>
<dbReference type="SUPFAM" id="SSF52833">
    <property type="entry name" value="Thioredoxin-like"/>
    <property type="match status" value="1"/>
</dbReference>
<dbReference type="EMBL" id="VWPH01000009">
    <property type="protein sequence ID" value="KAA5831250.1"/>
    <property type="molecule type" value="Genomic_DNA"/>
</dbReference>
<evidence type="ECO:0000256" key="4">
    <source>
        <dbReference type="ARBA" id="ARBA00023157"/>
    </source>
</evidence>
<evidence type="ECO:0000256" key="6">
    <source>
        <dbReference type="SAM" id="Phobius"/>
    </source>
</evidence>
<dbReference type="InterPro" id="IPR012336">
    <property type="entry name" value="Thioredoxin-like_fold"/>
</dbReference>
<keyword evidence="3" id="KW-0560">Oxidoreductase</keyword>
<comment type="caution">
    <text evidence="8">The sequence shown here is derived from an EMBL/GenBank/DDBJ whole genome shotgun (WGS) entry which is preliminary data.</text>
</comment>
<keyword evidence="6" id="KW-0812">Transmembrane</keyword>
<keyword evidence="9" id="KW-1185">Reference proteome</keyword>
<evidence type="ECO:0000256" key="3">
    <source>
        <dbReference type="ARBA" id="ARBA00023002"/>
    </source>
</evidence>
<gene>
    <name evidence="8" type="ORF">F1721_21140</name>
</gene>
<keyword evidence="6" id="KW-0472">Membrane</keyword>
<dbReference type="PROSITE" id="PS51352">
    <property type="entry name" value="THIOREDOXIN_2"/>
    <property type="match status" value="1"/>
</dbReference>
<evidence type="ECO:0000256" key="5">
    <source>
        <dbReference type="ARBA" id="ARBA00023284"/>
    </source>
</evidence>
<evidence type="ECO:0000313" key="8">
    <source>
        <dbReference type="EMBL" id="KAA5831250.1"/>
    </source>
</evidence>
<comment type="similarity">
    <text evidence="1">Belongs to the thioredoxin family. DsbA subfamily.</text>
</comment>
<keyword evidence="6" id="KW-1133">Transmembrane helix</keyword>
<keyword evidence="4" id="KW-1015">Disulfide bond</keyword>